<dbReference type="GO" id="GO:0045893">
    <property type="term" value="P:positive regulation of DNA-templated transcription"/>
    <property type="evidence" value="ECO:0007669"/>
    <property type="project" value="TreeGrafter"/>
</dbReference>
<keyword evidence="4" id="KW-1185">Reference proteome</keyword>
<dbReference type="AlphaFoldDB" id="A0A9N7NCR3"/>
<evidence type="ECO:0000313" key="4">
    <source>
        <dbReference type="Proteomes" id="UP001153555"/>
    </source>
</evidence>
<accession>A0A9N7NCR3</accession>
<dbReference type="GO" id="GO:0009755">
    <property type="term" value="P:hormone-mediated signaling pathway"/>
    <property type="evidence" value="ECO:0007669"/>
    <property type="project" value="TreeGrafter"/>
</dbReference>
<dbReference type="PROSITE" id="PS50891">
    <property type="entry name" value="LOB"/>
    <property type="match status" value="1"/>
</dbReference>
<organism evidence="3 4">
    <name type="scientific">Striga hermonthica</name>
    <name type="common">Purple witchweed</name>
    <name type="synonym">Buchnera hermonthica</name>
    <dbReference type="NCBI Taxonomy" id="68872"/>
    <lineage>
        <taxon>Eukaryota</taxon>
        <taxon>Viridiplantae</taxon>
        <taxon>Streptophyta</taxon>
        <taxon>Embryophyta</taxon>
        <taxon>Tracheophyta</taxon>
        <taxon>Spermatophyta</taxon>
        <taxon>Magnoliopsida</taxon>
        <taxon>eudicotyledons</taxon>
        <taxon>Gunneridae</taxon>
        <taxon>Pentapetalae</taxon>
        <taxon>asterids</taxon>
        <taxon>lamiids</taxon>
        <taxon>Lamiales</taxon>
        <taxon>Orobanchaceae</taxon>
        <taxon>Buchnereae</taxon>
        <taxon>Striga</taxon>
    </lineage>
</organism>
<evidence type="ECO:0000256" key="1">
    <source>
        <dbReference type="ARBA" id="ARBA00005474"/>
    </source>
</evidence>
<dbReference type="Pfam" id="PF03195">
    <property type="entry name" value="LOB"/>
    <property type="match status" value="1"/>
</dbReference>
<dbReference type="PANTHER" id="PTHR31529:SF23">
    <property type="entry name" value="LOB DOMAIN-CONTAINING PROTEIN 16"/>
    <property type="match status" value="1"/>
</dbReference>
<comment type="caution">
    <text evidence="3">The sequence shown here is derived from an EMBL/GenBank/DDBJ whole genome shotgun (WGS) entry which is preliminary data.</text>
</comment>
<evidence type="ECO:0000259" key="2">
    <source>
        <dbReference type="PROSITE" id="PS50891"/>
    </source>
</evidence>
<dbReference type="OrthoDB" id="1903788at2759"/>
<dbReference type="GO" id="GO:0005634">
    <property type="term" value="C:nucleus"/>
    <property type="evidence" value="ECO:0007669"/>
    <property type="project" value="TreeGrafter"/>
</dbReference>
<sequence length="165" mass="17975">MASGTAASPCGACRFLRRKCPPDCIFGPYFCSEQGPESFAAIHKVFGASNAAKLLAHVPAAARRDAVVTIAFEAQSRLKDPIYGCVSQVLALQHQVEYLEEQVMQMKAHLAQNLIDDPEINNGPGTGIGPSGPYHEQVAFQNFNPSHAELSDELQQLALRMMKNY</sequence>
<proteinExistence type="inferred from homology"/>
<gene>
    <name evidence="3" type="ORF">SHERM_23730</name>
</gene>
<name>A0A9N7NCR3_STRHE</name>
<reference evidence="3" key="1">
    <citation type="submission" date="2019-12" db="EMBL/GenBank/DDBJ databases">
        <authorList>
            <person name="Scholes J."/>
        </authorList>
    </citation>
    <scope>NUCLEOTIDE SEQUENCE</scope>
</reference>
<evidence type="ECO:0000313" key="3">
    <source>
        <dbReference type="EMBL" id="CAA0828035.1"/>
    </source>
</evidence>
<dbReference type="InterPro" id="IPR004883">
    <property type="entry name" value="LOB"/>
</dbReference>
<protein>
    <submittedName>
        <fullName evidence="3">LOB domain-containing protein 16</fullName>
    </submittedName>
</protein>
<dbReference type="PANTHER" id="PTHR31529">
    <property type="entry name" value="LOB DOMAIN CONTAINING PROTEIN"/>
    <property type="match status" value="1"/>
</dbReference>
<dbReference type="Proteomes" id="UP001153555">
    <property type="component" value="Unassembled WGS sequence"/>
</dbReference>
<comment type="similarity">
    <text evidence="1">Belongs to the LOB domain-containing protein family.</text>
</comment>
<feature type="domain" description="LOB" evidence="2">
    <location>
        <begin position="8"/>
        <end position="110"/>
    </location>
</feature>
<dbReference type="EMBL" id="CACSLK010027752">
    <property type="protein sequence ID" value="CAA0828035.1"/>
    <property type="molecule type" value="Genomic_DNA"/>
</dbReference>